<keyword evidence="4" id="KW-1185">Reference proteome</keyword>
<feature type="compositionally biased region" description="Basic and acidic residues" evidence="1">
    <location>
        <begin position="84"/>
        <end position="105"/>
    </location>
</feature>
<dbReference type="OrthoDB" id="5423884at2759"/>
<evidence type="ECO:0000256" key="1">
    <source>
        <dbReference type="SAM" id="MobiDB-lite"/>
    </source>
</evidence>
<evidence type="ECO:0000256" key="2">
    <source>
        <dbReference type="SAM" id="Phobius"/>
    </source>
</evidence>
<keyword evidence="2" id="KW-0472">Membrane</keyword>
<feature type="compositionally biased region" description="Polar residues" evidence="1">
    <location>
        <begin position="50"/>
        <end position="65"/>
    </location>
</feature>
<sequence length="146" mass="15630">MKYAAISIPASYGRLDSSPAPGTVAGIILGSVCGFIFLLYLIYLGISSGRRFSSTPSTVAGTGTEVSERSSRRSSRFRRGPGSRRRDDVVEVEEGRSDGDSRIVVEESMTSGGRSRDEGLVEVIEEEEGRERPGRKGRGGIGGIDK</sequence>
<feature type="compositionally biased region" description="Basic residues" evidence="1">
    <location>
        <begin position="72"/>
        <end position="83"/>
    </location>
</feature>
<dbReference type="GeneID" id="36560046"/>
<feature type="region of interest" description="Disordered" evidence="1">
    <location>
        <begin position="50"/>
        <end position="146"/>
    </location>
</feature>
<gene>
    <name evidence="3" type="ORF">P170DRAFT_465762</name>
</gene>
<comment type="caution">
    <text evidence="3">The sequence shown here is derived from an EMBL/GenBank/DDBJ whole genome shotgun (WGS) entry which is preliminary data.</text>
</comment>
<accession>A0A2I2G674</accession>
<proteinExistence type="predicted"/>
<dbReference type="VEuPathDB" id="FungiDB:P170DRAFT_465762"/>
<evidence type="ECO:0000313" key="4">
    <source>
        <dbReference type="Proteomes" id="UP000234275"/>
    </source>
</evidence>
<dbReference type="EMBL" id="MSFO01000005">
    <property type="protein sequence ID" value="PLB48381.1"/>
    <property type="molecule type" value="Genomic_DNA"/>
</dbReference>
<reference evidence="3 4" key="1">
    <citation type="submission" date="2016-12" db="EMBL/GenBank/DDBJ databases">
        <title>The genomes of Aspergillus section Nigri reveals drivers in fungal speciation.</title>
        <authorList>
            <consortium name="DOE Joint Genome Institute"/>
            <person name="Vesth T.C."/>
            <person name="Nybo J."/>
            <person name="Theobald S."/>
            <person name="Brandl J."/>
            <person name="Frisvad J.C."/>
            <person name="Nielsen K.F."/>
            <person name="Lyhne E.K."/>
            <person name="Kogle M.E."/>
            <person name="Kuo A."/>
            <person name="Riley R."/>
            <person name="Clum A."/>
            <person name="Nolan M."/>
            <person name="Lipzen A."/>
            <person name="Salamov A."/>
            <person name="Henrissat B."/>
            <person name="Wiebenga A."/>
            <person name="De Vries R.P."/>
            <person name="Grigoriev I.V."/>
            <person name="Mortensen U.H."/>
            <person name="Andersen M.R."/>
            <person name="Baker S.E."/>
        </authorList>
    </citation>
    <scope>NUCLEOTIDE SEQUENCE [LARGE SCALE GENOMIC DNA]</scope>
    <source>
        <strain evidence="3 4">IBT 23096</strain>
    </source>
</reference>
<evidence type="ECO:0000313" key="3">
    <source>
        <dbReference type="EMBL" id="PLB48381.1"/>
    </source>
</evidence>
<name>A0A2I2G674_9EURO</name>
<organism evidence="3 4">
    <name type="scientific">Aspergillus steynii IBT 23096</name>
    <dbReference type="NCBI Taxonomy" id="1392250"/>
    <lineage>
        <taxon>Eukaryota</taxon>
        <taxon>Fungi</taxon>
        <taxon>Dikarya</taxon>
        <taxon>Ascomycota</taxon>
        <taxon>Pezizomycotina</taxon>
        <taxon>Eurotiomycetes</taxon>
        <taxon>Eurotiomycetidae</taxon>
        <taxon>Eurotiales</taxon>
        <taxon>Aspergillaceae</taxon>
        <taxon>Aspergillus</taxon>
        <taxon>Aspergillus subgen. Circumdati</taxon>
    </lineage>
</organism>
<dbReference type="AlphaFoldDB" id="A0A2I2G674"/>
<dbReference type="Proteomes" id="UP000234275">
    <property type="component" value="Unassembled WGS sequence"/>
</dbReference>
<feature type="transmembrane region" description="Helical" evidence="2">
    <location>
        <begin position="24"/>
        <end position="46"/>
    </location>
</feature>
<dbReference type="RefSeq" id="XP_024703683.1">
    <property type="nucleotide sequence ID" value="XM_024852348.1"/>
</dbReference>
<protein>
    <submittedName>
        <fullName evidence="3">Uncharacterized protein</fullName>
    </submittedName>
</protein>
<keyword evidence="2" id="KW-1133">Transmembrane helix</keyword>
<keyword evidence="2" id="KW-0812">Transmembrane</keyword>